<dbReference type="Gene3D" id="1.10.10.60">
    <property type="entry name" value="Homeodomain-like"/>
    <property type="match status" value="1"/>
</dbReference>
<gene>
    <name evidence="4" type="ORF">J4H91_15145</name>
</gene>
<comment type="caution">
    <text evidence="4">The sequence shown here is derived from an EMBL/GenBank/DDBJ whole genome shotgun (WGS) entry which is preliminary data.</text>
</comment>
<accession>A0A939RZD8</accession>
<dbReference type="EMBL" id="JAGDYL010000049">
    <property type="protein sequence ID" value="MBO1806633.1"/>
    <property type="molecule type" value="Genomic_DNA"/>
</dbReference>
<sequence length="226" mass="24696">MTEAPAEQAGAKRVRLDQRMIVDAMLRLARDEPHARITFKRLGEALGVDATAMYRHFRNKDELLKAALDRIMGWATEAGRESSGTWRERLEVHLMRTAELALEYPSIGAEGAVIDSVGPGDTSAIEFMLEMLAESGLRDEELLRAYAAISGFSLSQSSALANDVLRHPDAARDGSEPWISTFGSINLSGYPLVNRHRDALLAMDGLTVYRAGIAAILDAVELAASR</sequence>
<dbReference type="GO" id="GO:0003677">
    <property type="term" value="F:DNA binding"/>
    <property type="evidence" value="ECO:0007669"/>
    <property type="project" value="UniProtKB-UniRule"/>
</dbReference>
<evidence type="ECO:0000313" key="5">
    <source>
        <dbReference type="Proteomes" id="UP000664398"/>
    </source>
</evidence>
<feature type="DNA-binding region" description="H-T-H motif" evidence="2">
    <location>
        <begin position="38"/>
        <end position="57"/>
    </location>
</feature>
<keyword evidence="1 2" id="KW-0238">DNA-binding</keyword>
<evidence type="ECO:0000256" key="2">
    <source>
        <dbReference type="PROSITE-ProRule" id="PRU00335"/>
    </source>
</evidence>
<dbReference type="SUPFAM" id="SSF48498">
    <property type="entry name" value="Tetracyclin repressor-like, C-terminal domain"/>
    <property type="match status" value="1"/>
</dbReference>
<dbReference type="PROSITE" id="PS50977">
    <property type="entry name" value="HTH_TETR_2"/>
    <property type="match status" value="1"/>
</dbReference>
<evidence type="ECO:0000259" key="3">
    <source>
        <dbReference type="PROSITE" id="PS50977"/>
    </source>
</evidence>
<dbReference type="Gene3D" id="1.10.357.10">
    <property type="entry name" value="Tetracycline Repressor, domain 2"/>
    <property type="match status" value="1"/>
</dbReference>
<evidence type="ECO:0000313" key="4">
    <source>
        <dbReference type="EMBL" id="MBO1806633.1"/>
    </source>
</evidence>
<dbReference type="InterPro" id="IPR036271">
    <property type="entry name" value="Tet_transcr_reg_TetR-rel_C_sf"/>
</dbReference>
<name>A0A939RZD8_9MICO</name>
<dbReference type="InterPro" id="IPR001647">
    <property type="entry name" value="HTH_TetR"/>
</dbReference>
<keyword evidence="5" id="KW-1185">Reference proteome</keyword>
<dbReference type="InterPro" id="IPR009057">
    <property type="entry name" value="Homeodomain-like_sf"/>
</dbReference>
<dbReference type="Pfam" id="PF00440">
    <property type="entry name" value="TetR_N"/>
    <property type="match status" value="1"/>
</dbReference>
<dbReference type="Proteomes" id="UP000664398">
    <property type="component" value="Unassembled WGS sequence"/>
</dbReference>
<dbReference type="SUPFAM" id="SSF46689">
    <property type="entry name" value="Homeodomain-like"/>
    <property type="match status" value="1"/>
</dbReference>
<dbReference type="AlphaFoldDB" id="A0A939RZD8"/>
<proteinExistence type="predicted"/>
<protein>
    <submittedName>
        <fullName evidence="4">TetR/AcrR family transcriptional regulator</fullName>
    </submittedName>
</protein>
<evidence type="ECO:0000256" key="1">
    <source>
        <dbReference type="ARBA" id="ARBA00023125"/>
    </source>
</evidence>
<organism evidence="4 5">
    <name type="scientific">Leucobacter ruminantium</name>
    <dbReference type="NCBI Taxonomy" id="1289170"/>
    <lineage>
        <taxon>Bacteria</taxon>
        <taxon>Bacillati</taxon>
        <taxon>Actinomycetota</taxon>
        <taxon>Actinomycetes</taxon>
        <taxon>Micrococcales</taxon>
        <taxon>Microbacteriaceae</taxon>
        <taxon>Leucobacter</taxon>
    </lineage>
</organism>
<feature type="domain" description="HTH tetR-type" evidence="3">
    <location>
        <begin position="15"/>
        <end position="75"/>
    </location>
</feature>
<reference evidence="4" key="1">
    <citation type="submission" date="2021-03" db="EMBL/GenBank/DDBJ databases">
        <title>Leucobacter chromiisoli sp. nov., isolated from chromium-containing soil of chemical plant.</title>
        <authorList>
            <person name="Xu Z."/>
        </authorList>
    </citation>
    <scope>NUCLEOTIDE SEQUENCE</scope>
    <source>
        <strain evidence="4">A2</strain>
    </source>
</reference>
<dbReference type="RefSeq" id="WP_208047083.1">
    <property type="nucleotide sequence ID" value="NZ_JAGDYL010000049.1"/>
</dbReference>